<keyword evidence="3 5" id="KW-0067">ATP-binding</keyword>
<dbReference type="GO" id="GO:0006281">
    <property type="term" value="P:DNA repair"/>
    <property type="evidence" value="ECO:0007669"/>
    <property type="project" value="UniProtKB-UniRule"/>
</dbReference>
<dbReference type="Pfam" id="PF00176">
    <property type="entry name" value="SNF2-rel_dom"/>
    <property type="match status" value="1"/>
</dbReference>
<comment type="domain">
    <text evidence="5">The DBINO region is involved in binding to DNA.</text>
</comment>
<keyword evidence="2" id="KW-0547">Nucleotide-binding</keyword>
<dbReference type="AlphaFoldDB" id="A0A9Q0VF01"/>
<keyword evidence="5" id="KW-0378">Hydrolase</keyword>
<feature type="domain" description="SNF2 N-terminal" evidence="6">
    <location>
        <begin position="2"/>
        <end position="122"/>
    </location>
</feature>
<comment type="similarity">
    <text evidence="5">Belongs to the SNF2/RAD54 helicase family.</text>
</comment>
<evidence type="ECO:0000259" key="6">
    <source>
        <dbReference type="Pfam" id="PF00176"/>
    </source>
</evidence>
<dbReference type="InterPro" id="IPR038718">
    <property type="entry name" value="SNF2-like_sf"/>
</dbReference>
<evidence type="ECO:0000256" key="2">
    <source>
        <dbReference type="ARBA" id="ARBA00022741"/>
    </source>
</evidence>
<name>A0A9Q0VF01_9ROSI</name>
<comment type="subunit">
    <text evidence="5">Component of the INO80 chromatin-remodeling complex.</text>
</comment>
<dbReference type="GO" id="GO:0003677">
    <property type="term" value="F:DNA binding"/>
    <property type="evidence" value="ECO:0007669"/>
    <property type="project" value="UniProtKB-UniRule"/>
</dbReference>
<dbReference type="EC" id="3.6.4.-" evidence="5"/>
<keyword evidence="4 5" id="KW-0238">DNA-binding</keyword>
<dbReference type="Gene3D" id="3.40.50.300">
    <property type="entry name" value="P-loop containing nucleotide triphosphate hydrolases"/>
    <property type="match status" value="1"/>
</dbReference>
<comment type="function">
    <text evidence="5">ATPase component of the INO80 complex which remodels chromatin by shifting nucleosomes and is involved in DNA repair.</text>
</comment>
<dbReference type="GO" id="GO:0005524">
    <property type="term" value="F:ATP binding"/>
    <property type="evidence" value="ECO:0007669"/>
    <property type="project" value="UniProtKB-UniRule"/>
</dbReference>
<evidence type="ECO:0000256" key="4">
    <source>
        <dbReference type="ARBA" id="ARBA00023125"/>
    </source>
</evidence>
<comment type="subcellular location">
    <subcellularLocation>
        <location evidence="1 5">Nucleus</location>
    </subcellularLocation>
</comment>
<evidence type="ECO:0000256" key="5">
    <source>
        <dbReference type="RuleBase" id="RU368001"/>
    </source>
</evidence>
<evidence type="ECO:0000313" key="8">
    <source>
        <dbReference type="Proteomes" id="UP001151752"/>
    </source>
</evidence>
<dbReference type="GO" id="GO:0031011">
    <property type="term" value="C:Ino80 complex"/>
    <property type="evidence" value="ECO:0007669"/>
    <property type="project" value="UniProtKB-UniRule"/>
</dbReference>
<evidence type="ECO:0000256" key="3">
    <source>
        <dbReference type="ARBA" id="ARBA00022840"/>
    </source>
</evidence>
<dbReference type="PANTHER" id="PTHR45685">
    <property type="entry name" value="HELICASE SRCAP-RELATED"/>
    <property type="match status" value="1"/>
</dbReference>
<dbReference type="InterPro" id="IPR000330">
    <property type="entry name" value="SNF2_N"/>
</dbReference>
<reference evidence="7" key="1">
    <citation type="submission" date="2022-11" db="EMBL/GenBank/DDBJ databases">
        <authorList>
            <person name="Hyden B.L."/>
            <person name="Feng K."/>
            <person name="Yates T."/>
            <person name="Jawdy S."/>
            <person name="Smart L.B."/>
            <person name="Muchero W."/>
        </authorList>
    </citation>
    <scope>NUCLEOTIDE SEQUENCE</scope>
    <source>
        <tissue evidence="7">Shoot tip</tissue>
    </source>
</reference>
<keyword evidence="8" id="KW-1185">Reference proteome</keyword>
<reference evidence="7" key="2">
    <citation type="journal article" date="2023" name="Int. J. Mol. Sci.">
        <title>De Novo Assembly and Annotation of 11 Diverse Shrub Willow (Salix) Genomes Reveals Novel Gene Organization in Sex-Linked Regions.</title>
        <authorList>
            <person name="Hyden B."/>
            <person name="Feng K."/>
            <person name="Yates T.B."/>
            <person name="Jawdy S."/>
            <person name="Cereghino C."/>
            <person name="Smart L.B."/>
            <person name="Muchero W."/>
        </authorList>
    </citation>
    <scope>NUCLEOTIDE SEQUENCE</scope>
    <source>
        <tissue evidence="7">Shoot tip</tissue>
    </source>
</reference>
<evidence type="ECO:0000313" key="7">
    <source>
        <dbReference type="EMBL" id="KAJ6747529.1"/>
    </source>
</evidence>
<dbReference type="GO" id="GO:0042393">
    <property type="term" value="F:histone binding"/>
    <property type="evidence" value="ECO:0007669"/>
    <property type="project" value="TreeGrafter"/>
</dbReference>
<proteinExistence type="inferred from homology"/>
<dbReference type="GO" id="GO:0016887">
    <property type="term" value="F:ATP hydrolysis activity"/>
    <property type="evidence" value="ECO:0007669"/>
    <property type="project" value="TreeGrafter"/>
</dbReference>
<dbReference type="Proteomes" id="UP001151752">
    <property type="component" value="Chromosome 6"/>
</dbReference>
<dbReference type="PANTHER" id="PTHR45685:SF2">
    <property type="entry name" value="CHROMATIN-REMODELING ATPASE INO80"/>
    <property type="match status" value="1"/>
</dbReference>
<comment type="caution">
    <text evidence="7">The sequence shown here is derived from an EMBL/GenBank/DDBJ whole genome shotgun (WGS) entry which is preliminary data.</text>
</comment>
<dbReference type="GO" id="GO:0006338">
    <property type="term" value="P:chromatin remodeling"/>
    <property type="evidence" value="ECO:0007669"/>
    <property type="project" value="UniProtKB-UniRule"/>
</dbReference>
<evidence type="ECO:0000256" key="1">
    <source>
        <dbReference type="ARBA" id="ARBA00004123"/>
    </source>
</evidence>
<keyword evidence="5" id="KW-0227">DNA damage</keyword>
<comment type="catalytic activity">
    <reaction evidence="5">
        <text>ATP + H2O = ADP + phosphate + H(+)</text>
        <dbReference type="Rhea" id="RHEA:13065"/>
        <dbReference type="ChEBI" id="CHEBI:15377"/>
        <dbReference type="ChEBI" id="CHEBI:15378"/>
        <dbReference type="ChEBI" id="CHEBI:30616"/>
        <dbReference type="ChEBI" id="CHEBI:43474"/>
        <dbReference type="ChEBI" id="CHEBI:456216"/>
    </reaction>
</comment>
<gene>
    <name evidence="7" type="ORF">OIU74_029900</name>
</gene>
<dbReference type="InterPro" id="IPR050520">
    <property type="entry name" value="INO80/SWR1_helicase"/>
</dbReference>
<organism evidence="7 8">
    <name type="scientific">Salix koriyanagi</name>
    <dbReference type="NCBI Taxonomy" id="2511006"/>
    <lineage>
        <taxon>Eukaryota</taxon>
        <taxon>Viridiplantae</taxon>
        <taxon>Streptophyta</taxon>
        <taxon>Embryophyta</taxon>
        <taxon>Tracheophyta</taxon>
        <taxon>Spermatophyta</taxon>
        <taxon>Magnoliopsida</taxon>
        <taxon>eudicotyledons</taxon>
        <taxon>Gunneridae</taxon>
        <taxon>Pentapetalae</taxon>
        <taxon>rosids</taxon>
        <taxon>fabids</taxon>
        <taxon>Malpighiales</taxon>
        <taxon>Salicaceae</taxon>
        <taxon>Saliceae</taxon>
        <taxon>Salix</taxon>
    </lineage>
</organism>
<dbReference type="EMBL" id="JAPFFM010000009">
    <property type="protein sequence ID" value="KAJ6747529.1"/>
    <property type="molecule type" value="Genomic_DNA"/>
</dbReference>
<dbReference type="GO" id="GO:0004386">
    <property type="term" value="F:helicase activity"/>
    <property type="evidence" value="ECO:0007669"/>
    <property type="project" value="UniProtKB-KW"/>
</dbReference>
<protein>
    <recommendedName>
        <fullName evidence="5">Chromatin-remodeling ATPase INO80</fullName>
        <ecNumber evidence="5">3.6.4.-</ecNumber>
    </recommendedName>
</protein>
<accession>A0A9Q0VF01</accession>
<keyword evidence="5" id="KW-0234">DNA repair</keyword>
<dbReference type="InterPro" id="IPR027417">
    <property type="entry name" value="P-loop_NTPase"/>
</dbReference>
<keyword evidence="7" id="KW-0347">Helicase</keyword>
<dbReference type="Gene3D" id="3.40.50.10810">
    <property type="entry name" value="Tandem AAA-ATPase domain"/>
    <property type="match status" value="1"/>
</dbReference>
<sequence>MAELWALLHFIMPTLFDSHEQFNEWFSKGIENHAEHGGTLNEHQLNRLIFVELVLGLCEALDILEAQHAILKPFYAEASEERRGFRVNKEKQKLRRGFNEKKIMNLMNIVIQLRKVCNHPELFERNEEAHISILETFPILYFPLLLGELEDIHYSGGRNPITYKVPKVVHNEIAKSSEVLCSAIGCGVGRESFLKHFNIFSPENVYGSGFAQDNSSDRLLIKSGTFGFTHLMDLSPAEVAFLATSSFMERLLFSIMRQGQNFLDGIIDLLMEDDNGNHLEKCKALVNSHQDRLLSSTKLLHSTYTSIPRTRAPPIDGQCSDRNFAYQMMEELHQPRVKRLLIGFARTSEFNGPRKPGAPHPLVQEIESELPVSQPALQLTHKIFGSCPPMQSFDPAKLLTDSGKLQTLDILLETIAS</sequence>